<evidence type="ECO:0000313" key="2">
    <source>
        <dbReference type="EMBL" id="AAM71976.1"/>
    </source>
</evidence>
<name>Q8KEF0_CHLTE</name>
<gene>
    <name evidence="2" type="ordered locus">CT0739</name>
</gene>
<feature type="transmembrane region" description="Helical" evidence="1">
    <location>
        <begin position="15"/>
        <end position="32"/>
    </location>
</feature>
<dbReference type="EnsemblBacteria" id="AAM71976">
    <property type="protein sequence ID" value="AAM71976"/>
    <property type="gene ID" value="CT0739"/>
</dbReference>
<protein>
    <submittedName>
        <fullName evidence="2">Uncharacterized protein</fullName>
    </submittedName>
</protein>
<keyword evidence="1" id="KW-0812">Transmembrane</keyword>
<proteinExistence type="predicted"/>
<dbReference type="STRING" id="194439.CT0739"/>
<dbReference type="EMBL" id="AE006470">
    <property type="protein sequence ID" value="AAM71976.1"/>
    <property type="molecule type" value="Genomic_DNA"/>
</dbReference>
<accession>Q8KEF0</accession>
<evidence type="ECO:0000256" key="1">
    <source>
        <dbReference type="SAM" id="Phobius"/>
    </source>
</evidence>
<keyword evidence="3" id="KW-1185">Reference proteome</keyword>
<dbReference type="KEGG" id="cte:CT0739"/>
<evidence type="ECO:0000313" key="3">
    <source>
        <dbReference type="Proteomes" id="UP000001007"/>
    </source>
</evidence>
<organism evidence="2 3">
    <name type="scientific">Chlorobaculum tepidum (strain ATCC 49652 / DSM 12025 / NBRC 103806 / TLS)</name>
    <name type="common">Chlorobium tepidum</name>
    <dbReference type="NCBI Taxonomy" id="194439"/>
    <lineage>
        <taxon>Bacteria</taxon>
        <taxon>Pseudomonadati</taxon>
        <taxon>Chlorobiota</taxon>
        <taxon>Chlorobiia</taxon>
        <taxon>Chlorobiales</taxon>
        <taxon>Chlorobiaceae</taxon>
        <taxon>Chlorobaculum</taxon>
    </lineage>
</organism>
<dbReference type="AlphaFoldDB" id="Q8KEF0"/>
<dbReference type="HOGENOM" id="CLU_2394445_0_0_10"/>
<keyword evidence="1" id="KW-0472">Membrane</keyword>
<keyword evidence="1" id="KW-1133">Transmembrane helix</keyword>
<sequence length="93" mass="10153">MSKSAGSTFCPKSNGAMIFLLFFSSLLPMVAIRKNSLSFPIHRYRAQGYVLLDVIYSSLVRAQSVIPYSGGAALGSHYCRNCVPLYIVSGLRS</sequence>
<dbReference type="Proteomes" id="UP000001007">
    <property type="component" value="Chromosome"/>
</dbReference>
<reference evidence="2 3" key="1">
    <citation type="journal article" date="2002" name="Proc. Natl. Acad. Sci. U.S.A.">
        <title>The complete genome sequence of Chlorobium tepidum TLS, a photosynthetic, anaerobic, green-sulfur bacterium.</title>
        <authorList>
            <person name="Eisen J.A."/>
            <person name="Nelson K.E."/>
            <person name="Paulsen I.T."/>
            <person name="Heidelberg J.F."/>
            <person name="Wu M."/>
            <person name="Dodson R.J."/>
            <person name="Deboy R."/>
            <person name="Gwinn M.L."/>
            <person name="Nelson W.C."/>
            <person name="Haft D.H."/>
            <person name="Hickey E.K."/>
            <person name="Peterson J.D."/>
            <person name="Durkin A.S."/>
            <person name="Kolonay J.L."/>
            <person name="Yang F."/>
            <person name="Holt I."/>
            <person name="Umayam L.A."/>
            <person name="Mason T."/>
            <person name="Brenner M."/>
            <person name="Shea T.P."/>
            <person name="Parksey D."/>
            <person name="Nierman W.C."/>
            <person name="Feldblyum T.V."/>
            <person name="Hansen C.L."/>
            <person name="Craven M.B."/>
            <person name="Radune D."/>
            <person name="Vamathevan J."/>
            <person name="Khouri H."/>
            <person name="White O."/>
            <person name="Gruber T.M."/>
            <person name="Ketchum K.A."/>
            <person name="Venter J.C."/>
            <person name="Tettelin H."/>
            <person name="Bryant D.A."/>
            <person name="Fraser C.M."/>
        </authorList>
    </citation>
    <scope>NUCLEOTIDE SEQUENCE [LARGE SCALE GENOMIC DNA]</scope>
    <source>
        <strain evidence="3">ATCC 49652 / DSM 12025 / NBRC 103806 / TLS</strain>
    </source>
</reference>